<dbReference type="SUPFAM" id="SSF52980">
    <property type="entry name" value="Restriction endonuclease-like"/>
    <property type="match status" value="1"/>
</dbReference>
<evidence type="ECO:0000256" key="3">
    <source>
        <dbReference type="ARBA" id="ARBA00022839"/>
    </source>
</evidence>
<dbReference type="Gene3D" id="3.90.320.10">
    <property type="match status" value="1"/>
</dbReference>
<evidence type="ECO:0000259" key="4">
    <source>
        <dbReference type="SMART" id="SM00479"/>
    </source>
</evidence>
<dbReference type="InterPro" id="IPR013520">
    <property type="entry name" value="Ribonucl_H"/>
</dbReference>
<dbReference type="Gene3D" id="3.30.420.10">
    <property type="entry name" value="Ribonuclease H-like superfamily/Ribonuclease H"/>
    <property type="match status" value="1"/>
</dbReference>
<keyword evidence="3" id="KW-0269">Exonuclease</keyword>
<keyword evidence="1" id="KW-0540">Nuclease</keyword>
<accession>A0A6C0CPV8</accession>
<protein>
    <recommendedName>
        <fullName evidence="4">Exonuclease domain-containing protein</fullName>
    </recommendedName>
</protein>
<evidence type="ECO:0000256" key="2">
    <source>
        <dbReference type="ARBA" id="ARBA00022801"/>
    </source>
</evidence>
<dbReference type="SMART" id="SM00479">
    <property type="entry name" value="EXOIII"/>
    <property type="match status" value="1"/>
</dbReference>
<dbReference type="InterPro" id="IPR036397">
    <property type="entry name" value="RNaseH_sf"/>
</dbReference>
<dbReference type="Pfam" id="PF00929">
    <property type="entry name" value="RNase_T"/>
    <property type="match status" value="1"/>
</dbReference>
<dbReference type="GO" id="GO:0008408">
    <property type="term" value="F:3'-5' exonuclease activity"/>
    <property type="evidence" value="ECO:0007669"/>
    <property type="project" value="TreeGrafter"/>
</dbReference>
<proteinExistence type="predicted"/>
<dbReference type="InterPro" id="IPR011604">
    <property type="entry name" value="PDDEXK-like_dom_sf"/>
</dbReference>
<dbReference type="PANTHER" id="PTHR30231">
    <property type="entry name" value="DNA POLYMERASE III SUBUNIT EPSILON"/>
    <property type="match status" value="1"/>
</dbReference>
<sequence>MAYIAWDTETTGLPVGYPVASPKNVHSFDMSRMLSIAYVKYDAEGNEVESDHMIVYPDNFIVDAVHIHGITPEHAKEHGLPFEEVYNRFVESIKGYDTLVAHNSKFDESILMSECYRRGFSVEPFKKVNFVCTLQMTLKTFLKPRKLIYLYADLTGKEFENAHNALADSRACGEVYHILHNYKRVLKPLGIKKIKLKASEVASMIDKNRFCKPDEIVMNLWCKYSPDTFDGQTKEQIAIEAINSSNTASELLADAQKFVSKDSAAVEQKYRAVSNQLISKTSLTDKEKTAANDYIRKTLYTNHGTRHEDTTAKLNPDYITDDTYYTYTVCVIEGTEYEIVGRIDRLIKDEMGDLTLVEIKNRAKCLFKNVREYEEIQCQTYMEMLNIESCRLVEQYNSDTCTHLLKRDKDGWQKEILPKLKNFCEHFHSQLSK</sequence>
<dbReference type="GO" id="GO:0003676">
    <property type="term" value="F:nucleic acid binding"/>
    <property type="evidence" value="ECO:0007669"/>
    <property type="project" value="InterPro"/>
</dbReference>
<evidence type="ECO:0000256" key="1">
    <source>
        <dbReference type="ARBA" id="ARBA00022722"/>
    </source>
</evidence>
<keyword evidence="2" id="KW-0378">Hydrolase</keyword>
<dbReference type="Pfam" id="PF12705">
    <property type="entry name" value="PDDEXK_1"/>
    <property type="match status" value="1"/>
</dbReference>
<dbReference type="InterPro" id="IPR012337">
    <property type="entry name" value="RNaseH-like_sf"/>
</dbReference>
<dbReference type="SUPFAM" id="SSF53098">
    <property type="entry name" value="Ribonuclease H-like"/>
    <property type="match status" value="1"/>
</dbReference>
<dbReference type="CDD" id="cd06127">
    <property type="entry name" value="DEDDh"/>
    <property type="match status" value="1"/>
</dbReference>
<evidence type="ECO:0000313" key="5">
    <source>
        <dbReference type="EMBL" id="QHT05724.1"/>
    </source>
</evidence>
<dbReference type="PANTHER" id="PTHR30231:SF4">
    <property type="entry name" value="PROTEIN NEN2"/>
    <property type="match status" value="1"/>
</dbReference>
<name>A0A6C0CPV8_9ZZZZ</name>
<dbReference type="InterPro" id="IPR011335">
    <property type="entry name" value="Restrct_endonuc-II-like"/>
</dbReference>
<dbReference type="EMBL" id="MN739458">
    <property type="protein sequence ID" value="QHT05724.1"/>
    <property type="molecule type" value="Genomic_DNA"/>
</dbReference>
<dbReference type="InterPro" id="IPR038726">
    <property type="entry name" value="PDDEXK_AddAB-type"/>
</dbReference>
<organism evidence="5">
    <name type="scientific">viral metagenome</name>
    <dbReference type="NCBI Taxonomy" id="1070528"/>
    <lineage>
        <taxon>unclassified sequences</taxon>
        <taxon>metagenomes</taxon>
        <taxon>organismal metagenomes</taxon>
    </lineage>
</organism>
<dbReference type="AlphaFoldDB" id="A0A6C0CPV8"/>
<feature type="domain" description="Exonuclease" evidence="4">
    <location>
        <begin position="2"/>
        <end position="185"/>
    </location>
</feature>
<reference evidence="5" key="1">
    <citation type="journal article" date="2020" name="Nature">
        <title>Giant virus diversity and host interactions through global metagenomics.</title>
        <authorList>
            <person name="Schulz F."/>
            <person name="Roux S."/>
            <person name="Paez-Espino D."/>
            <person name="Jungbluth S."/>
            <person name="Walsh D.A."/>
            <person name="Denef V.J."/>
            <person name="McMahon K.D."/>
            <person name="Konstantinidis K.T."/>
            <person name="Eloe-Fadrosh E.A."/>
            <person name="Kyrpides N.C."/>
            <person name="Woyke T."/>
        </authorList>
    </citation>
    <scope>NUCLEOTIDE SEQUENCE</scope>
    <source>
        <strain evidence="5">GVMAG-M-3300021389-45</strain>
    </source>
</reference>